<keyword evidence="6" id="KW-1015">Disulfide bond</keyword>
<evidence type="ECO:0000256" key="10">
    <source>
        <dbReference type="ARBA" id="ARBA00042639"/>
    </source>
</evidence>
<proteinExistence type="inferred from homology"/>
<dbReference type="InterPro" id="IPR013766">
    <property type="entry name" value="Thioredoxin_domain"/>
</dbReference>
<feature type="signal peptide" evidence="12">
    <location>
        <begin position="1"/>
        <end position="19"/>
    </location>
</feature>
<evidence type="ECO:0000256" key="6">
    <source>
        <dbReference type="ARBA" id="ARBA00023157"/>
    </source>
</evidence>
<dbReference type="EC" id="1.11.1.24" evidence="2"/>
<dbReference type="PANTHER" id="PTHR42801">
    <property type="entry name" value="THIOREDOXIN-DEPENDENT PEROXIDE REDUCTASE"/>
    <property type="match status" value="1"/>
</dbReference>
<dbReference type="GO" id="GO:0045454">
    <property type="term" value="P:cell redox homeostasis"/>
    <property type="evidence" value="ECO:0007669"/>
    <property type="project" value="TreeGrafter"/>
</dbReference>
<dbReference type="Pfam" id="PF00578">
    <property type="entry name" value="AhpC-TSA"/>
    <property type="match status" value="1"/>
</dbReference>
<evidence type="ECO:0000256" key="7">
    <source>
        <dbReference type="ARBA" id="ARBA00023284"/>
    </source>
</evidence>
<keyword evidence="5" id="KW-0560">Oxidoreductase</keyword>
<keyword evidence="4" id="KW-0049">Antioxidant</keyword>
<dbReference type="InterPro" id="IPR000866">
    <property type="entry name" value="AhpC/TSA"/>
</dbReference>
<evidence type="ECO:0000256" key="3">
    <source>
        <dbReference type="ARBA" id="ARBA00022559"/>
    </source>
</evidence>
<dbReference type="GO" id="GO:0034599">
    <property type="term" value="P:cellular response to oxidative stress"/>
    <property type="evidence" value="ECO:0007669"/>
    <property type="project" value="TreeGrafter"/>
</dbReference>
<protein>
    <recommendedName>
        <fullName evidence="2">thioredoxin-dependent peroxiredoxin</fullName>
        <ecNumber evidence="2">1.11.1.24</ecNumber>
    </recommendedName>
    <alternativeName>
        <fullName evidence="8">Thioredoxin peroxidase</fullName>
    </alternativeName>
    <alternativeName>
        <fullName evidence="10">Thioredoxin-dependent peroxiredoxin Bcp</fullName>
    </alternativeName>
</protein>
<comment type="caution">
    <text evidence="14">The sequence shown here is derived from an EMBL/GenBank/DDBJ whole genome shotgun (WGS) entry which is preliminary data.</text>
</comment>
<evidence type="ECO:0000313" key="15">
    <source>
        <dbReference type="Proteomes" id="UP000473278"/>
    </source>
</evidence>
<comment type="function">
    <text evidence="1">Thiol-specific peroxidase that catalyzes the reduction of hydrogen peroxide and organic hydroperoxides to water and alcohols, respectively. Plays a role in cell protection against oxidative stress by detoxifying peroxides and as sensor of hydrogen peroxide-mediated signaling events.</text>
</comment>
<dbReference type="Gene3D" id="3.40.30.10">
    <property type="entry name" value="Glutaredoxin"/>
    <property type="match status" value="1"/>
</dbReference>
<dbReference type="PROSITE" id="PS51352">
    <property type="entry name" value="THIOREDOXIN_2"/>
    <property type="match status" value="1"/>
</dbReference>
<feature type="chain" id="PRO_5026890609" description="thioredoxin-dependent peroxiredoxin" evidence="12">
    <location>
        <begin position="20"/>
        <end position="224"/>
    </location>
</feature>
<keyword evidence="12" id="KW-0732">Signal</keyword>
<dbReference type="SUPFAM" id="SSF52833">
    <property type="entry name" value="Thioredoxin-like"/>
    <property type="match status" value="1"/>
</dbReference>
<evidence type="ECO:0000256" key="11">
    <source>
        <dbReference type="ARBA" id="ARBA00049091"/>
    </source>
</evidence>
<keyword evidence="7" id="KW-0676">Redox-active center</keyword>
<accession>A0A6M1T605</accession>
<dbReference type="PROSITE" id="PS51257">
    <property type="entry name" value="PROKAR_LIPOPROTEIN"/>
    <property type="match status" value="1"/>
</dbReference>
<name>A0A6M1T605_9BACT</name>
<comment type="catalytic activity">
    <reaction evidence="11">
        <text>a hydroperoxide + [thioredoxin]-dithiol = an alcohol + [thioredoxin]-disulfide + H2O</text>
        <dbReference type="Rhea" id="RHEA:62620"/>
        <dbReference type="Rhea" id="RHEA-COMP:10698"/>
        <dbReference type="Rhea" id="RHEA-COMP:10700"/>
        <dbReference type="ChEBI" id="CHEBI:15377"/>
        <dbReference type="ChEBI" id="CHEBI:29950"/>
        <dbReference type="ChEBI" id="CHEBI:30879"/>
        <dbReference type="ChEBI" id="CHEBI:35924"/>
        <dbReference type="ChEBI" id="CHEBI:50058"/>
        <dbReference type="EC" id="1.11.1.24"/>
    </reaction>
</comment>
<evidence type="ECO:0000256" key="12">
    <source>
        <dbReference type="SAM" id="SignalP"/>
    </source>
</evidence>
<organism evidence="14 15">
    <name type="scientific">Halalkalibaculum roseum</name>
    <dbReference type="NCBI Taxonomy" id="2709311"/>
    <lineage>
        <taxon>Bacteria</taxon>
        <taxon>Pseudomonadati</taxon>
        <taxon>Balneolota</taxon>
        <taxon>Balneolia</taxon>
        <taxon>Balneolales</taxon>
        <taxon>Balneolaceae</taxon>
        <taxon>Halalkalibaculum</taxon>
    </lineage>
</organism>
<evidence type="ECO:0000256" key="1">
    <source>
        <dbReference type="ARBA" id="ARBA00003330"/>
    </source>
</evidence>
<evidence type="ECO:0000313" key="14">
    <source>
        <dbReference type="EMBL" id="NGP75723.1"/>
    </source>
</evidence>
<dbReference type="CDD" id="cd02970">
    <property type="entry name" value="PRX_like2"/>
    <property type="match status" value="1"/>
</dbReference>
<feature type="domain" description="Thioredoxin" evidence="13">
    <location>
        <begin position="48"/>
        <end position="221"/>
    </location>
</feature>
<dbReference type="GO" id="GO:0005737">
    <property type="term" value="C:cytoplasm"/>
    <property type="evidence" value="ECO:0007669"/>
    <property type="project" value="TreeGrafter"/>
</dbReference>
<evidence type="ECO:0000256" key="9">
    <source>
        <dbReference type="ARBA" id="ARBA00038489"/>
    </source>
</evidence>
<dbReference type="RefSeq" id="WP_165139282.1">
    <property type="nucleotide sequence ID" value="NZ_JAALLT010000001.1"/>
</dbReference>
<evidence type="ECO:0000256" key="2">
    <source>
        <dbReference type="ARBA" id="ARBA00013017"/>
    </source>
</evidence>
<comment type="similarity">
    <text evidence="9">Belongs to the peroxiredoxin family. BCP/PrxQ subfamily.</text>
</comment>
<evidence type="ECO:0000256" key="8">
    <source>
        <dbReference type="ARBA" id="ARBA00032824"/>
    </source>
</evidence>
<evidence type="ECO:0000256" key="4">
    <source>
        <dbReference type="ARBA" id="ARBA00022862"/>
    </source>
</evidence>
<evidence type="ECO:0000256" key="5">
    <source>
        <dbReference type="ARBA" id="ARBA00023002"/>
    </source>
</evidence>
<gene>
    <name evidence="14" type="ORF">G3570_03710</name>
</gene>
<dbReference type="PANTHER" id="PTHR42801:SF7">
    <property type="entry name" value="SLL1159 PROTEIN"/>
    <property type="match status" value="1"/>
</dbReference>
<keyword evidence="15" id="KW-1185">Reference proteome</keyword>
<reference evidence="14 15" key="1">
    <citation type="submission" date="2020-02" db="EMBL/GenBank/DDBJ databases">
        <title>Balneolaceae bacterium YR4-1, complete genome.</title>
        <authorList>
            <person name="Li Y."/>
            <person name="Wu S."/>
        </authorList>
    </citation>
    <scope>NUCLEOTIDE SEQUENCE [LARGE SCALE GENOMIC DNA]</scope>
    <source>
        <strain evidence="14 15">YR4-1</strain>
    </source>
</reference>
<dbReference type="GO" id="GO:0008379">
    <property type="term" value="F:thioredoxin peroxidase activity"/>
    <property type="evidence" value="ECO:0007669"/>
    <property type="project" value="TreeGrafter"/>
</dbReference>
<sequence length="224" mass="24645">MGRIFTALLFFISTLSLQACTLSGSPDSSDPGLQPADFAQSAEEVTPALTGTTVPNITLNTVEGDSVELLQLVKDKPAVLIFYRGGWCPFCNRHMAQLQEAHAQLTNLGYNVLAISPDKPEYLQASKQEKELSYTLLSDSDMEGSMAFGLAFKVDSTTVARYKKNGIDLEKRSGYDHHLLPVPAVYLVNPDGLITFQYVNPDYKTRIKSEVLLAAAKVYYPDNN</sequence>
<dbReference type="InterPro" id="IPR050924">
    <property type="entry name" value="Peroxiredoxin_BCP/PrxQ"/>
</dbReference>
<dbReference type="Proteomes" id="UP000473278">
    <property type="component" value="Unassembled WGS sequence"/>
</dbReference>
<dbReference type="EMBL" id="JAALLT010000001">
    <property type="protein sequence ID" value="NGP75723.1"/>
    <property type="molecule type" value="Genomic_DNA"/>
</dbReference>
<dbReference type="AlphaFoldDB" id="A0A6M1T605"/>
<dbReference type="InterPro" id="IPR036249">
    <property type="entry name" value="Thioredoxin-like_sf"/>
</dbReference>
<evidence type="ECO:0000259" key="13">
    <source>
        <dbReference type="PROSITE" id="PS51352"/>
    </source>
</evidence>
<keyword evidence="3" id="KW-0575">Peroxidase</keyword>